<accession>A0A1H9KVM4</accession>
<dbReference type="Pfam" id="PF04993">
    <property type="entry name" value="TfoX_N"/>
    <property type="match status" value="1"/>
</dbReference>
<gene>
    <name evidence="2" type="ORF">SAMN04488038_11461</name>
</gene>
<evidence type="ECO:0000259" key="1">
    <source>
        <dbReference type="Pfam" id="PF04993"/>
    </source>
</evidence>
<dbReference type="OrthoDB" id="8687154at2"/>
<reference evidence="2 3" key="1">
    <citation type="submission" date="2016-10" db="EMBL/GenBank/DDBJ databases">
        <authorList>
            <person name="de Groot N.N."/>
        </authorList>
    </citation>
    <scope>NUCLEOTIDE SEQUENCE [LARGE SCALE GENOMIC DNA]</scope>
    <source>
        <strain evidence="2 3">DSM 25927</strain>
    </source>
</reference>
<dbReference type="PANTHER" id="PTHR36121:SF1">
    <property type="entry name" value="PROTEIN SXY"/>
    <property type="match status" value="1"/>
</dbReference>
<sequence length="96" mass="10787">MFGGHCLYARGTPFALVLNDTLYFCVDDQTRPRYQAMGSSCFTYETARKRVALARYYQVPGELIEDAEPLLELAREAVAAARRTPARGKRAKPART</sequence>
<keyword evidence="3" id="KW-1185">Reference proteome</keyword>
<evidence type="ECO:0000313" key="3">
    <source>
        <dbReference type="Proteomes" id="UP000199233"/>
    </source>
</evidence>
<dbReference type="PANTHER" id="PTHR36121">
    <property type="entry name" value="PROTEIN SXY"/>
    <property type="match status" value="1"/>
</dbReference>
<proteinExistence type="predicted"/>
<name>A0A1H9KVM4_9GAMM</name>
<dbReference type="AlphaFoldDB" id="A0A1H9KVM4"/>
<dbReference type="InterPro" id="IPR007076">
    <property type="entry name" value="TfoX_N"/>
</dbReference>
<feature type="domain" description="TfoX N-terminal" evidence="1">
    <location>
        <begin position="1"/>
        <end position="81"/>
    </location>
</feature>
<dbReference type="EMBL" id="FOFS01000014">
    <property type="protein sequence ID" value="SER03234.1"/>
    <property type="molecule type" value="Genomic_DNA"/>
</dbReference>
<protein>
    <submittedName>
        <fullName evidence="2">DNA transformation protein</fullName>
    </submittedName>
</protein>
<dbReference type="InterPro" id="IPR047525">
    <property type="entry name" value="TfoX-like"/>
</dbReference>
<organism evidence="2 3">
    <name type="scientific">Solimonas aquatica</name>
    <dbReference type="NCBI Taxonomy" id="489703"/>
    <lineage>
        <taxon>Bacteria</taxon>
        <taxon>Pseudomonadati</taxon>
        <taxon>Pseudomonadota</taxon>
        <taxon>Gammaproteobacteria</taxon>
        <taxon>Nevskiales</taxon>
        <taxon>Nevskiaceae</taxon>
        <taxon>Solimonas</taxon>
    </lineage>
</organism>
<dbReference type="Gene3D" id="3.30.1460.30">
    <property type="entry name" value="YgaC/TfoX-N like chaperone"/>
    <property type="match status" value="1"/>
</dbReference>
<dbReference type="RefSeq" id="WP_093288877.1">
    <property type="nucleotide sequence ID" value="NZ_FOFS01000014.1"/>
</dbReference>
<dbReference type="STRING" id="489703.SAMN04488038_11461"/>
<dbReference type="Proteomes" id="UP000199233">
    <property type="component" value="Unassembled WGS sequence"/>
</dbReference>
<dbReference type="SUPFAM" id="SSF159894">
    <property type="entry name" value="YgaC/TfoX-N like"/>
    <property type="match status" value="1"/>
</dbReference>
<evidence type="ECO:0000313" key="2">
    <source>
        <dbReference type="EMBL" id="SER03234.1"/>
    </source>
</evidence>